<dbReference type="GO" id="GO:0004857">
    <property type="term" value="F:enzyme inhibitor activity"/>
    <property type="evidence" value="ECO:0000318"/>
    <property type="project" value="GO_Central"/>
</dbReference>
<dbReference type="EMBL" id="KK198756">
    <property type="protein sequence ID" value="KCW76819.1"/>
    <property type="molecule type" value="Genomic_DNA"/>
</dbReference>
<evidence type="ECO:0000256" key="4">
    <source>
        <dbReference type="SAM" id="SignalP"/>
    </source>
</evidence>
<dbReference type="PANTHER" id="PTHR35357">
    <property type="entry name" value="OS02G0537100 PROTEIN"/>
    <property type="match status" value="1"/>
</dbReference>
<dbReference type="Pfam" id="PF04043">
    <property type="entry name" value="PMEI"/>
    <property type="match status" value="1"/>
</dbReference>
<dbReference type="GO" id="GO:0009505">
    <property type="term" value="C:plant-type cell wall"/>
    <property type="evidence" value="ECO:0000318"/>
    <property type="project" value="GO_Central"/>
</dbReference>
<dbReference type="OMA" id="YKFCVAS"/>
<dbReference type="STRING" id="71139.A0A059CEY1"/>
<feature type="signal peptide" evidence="4">
    <location>
        <begin position="1"/>
        <end position="23"/>
    </location>
</feature>
<dbReference type="GO" id="GO:0009827">
    <property type="term" value="P:plant-type cell wall modification"/>
    <property type="evidence" value="ECO:0000318"/>
    <property type="project" value="GO_Central"/>
</dbReference>
<dbReference type="PANTHER" id="PTHR35357:SF17">
    <property type="entry name" value="PECTINESTERASE INHIBITOR 12"/>
    <property type="match status" value="1"/>
</dbReference>
<protein>
    <recommendedName>
        <fullName evidence="5">Pectinesterase inhibitor domain-containing protein</fullName>
    </recommendedName>
</protein>
<gene>
    <name evidence="6" type="ORF">EUGRSUZ_D01174</name>
</gene>
<dbReference type="CDD" id="cd15795">
    <property type="entry name" value="PMEI-Pla_a_1_like"/>
    <property type="match status" value="1"/>
</dbReference>
<dbReference type="NCBIfam" id="TIGR01614">
    <property type="entry name" value="PME_inhib"/>
    <property type="match status" value="1"/>
</dbReference>
<dbReference type="GO" id="GO:0005576">
    <property type="term" value="C:extracellular region"/>
    <property type="evidence" value="ECO:0007669"/>
    <property type="project" value="UniProtKB-ARBA"/>
</dbReference>
<dbReference type="AlphaFoldDB" id="A0A059CEY1"/>
<sequence>MSPCPSVSLLLIFFLTSLHAASADGGSTNIIYETCKKCAQEDPNVSYKFCVASLESNPYCHCDNLRGLGLVSIKLLRHNVTRTRSYTEKLLKSKKMDPSVRACLQDCLELYSDVVPTLAEAIRAYKDERYGDANIDLSSVMDASTTCEDGFTEKGTGSPLARRNKDAFRLSALALSIITMLSRSSH</sequence>
<dbReference type="InterPro" id="IPR006501">
    <property type="entry name" value="Pectinesterase_inhib_dom"/>
</dbReference>
<dbReference type="Gene3D" id="1.20.140.40">
    <property type="entry name" value="Invertase/pectin methylesterase inhibitor family protein"/>
    <property type="match status" value="1"/>
</dbReference>
<dbReference type="SUPFAM" id="SSF101148">
    <property type="entry name" value="Plant invertase/pectin methylesterase inhibitor"/>
    <property type="match status" value="1"/>
</dbReference>
<dbReference type="KEGG" id="egr:104441330"/>
<dbReference type="FunFam" id="1.20.140.40:FF:000002">
    <property type="entry name" value="Putative invertase inhibitor"/>
    <property type="match status" value="1"/>
</dbReference>
<dbReference type="eggNOG" id="ENOG502RZK0">
    <property type="taxonomic scope" value="Eukaryota"/>
</dbReference>
<evidence type="ECO:0000256" key="1">
    <source>
        <dbReference type="ARBA" id="ARBA00022729"/>
    </source>
</evidence>
<evidence type="ECO:0000313" key="6">
    <source>
        <dbReference type="EMBL" id="KCW76819.1"/>
    </source>
</evidence>
<name>A0A059CEY1_EUCGR</name>
<evidence type="ECO:0000259" key="5">
    <source>
        <dbReference type="SMART" id="SM00856"/>
    </source>
</evidence>
<feature type="domain" description="Pectinesterase inhibitor" evidence="5">
    <location>
        <begin position="26"/>
        <end position="177"/>
    </location>
</feature>
<evidence type="ECO:0000256" key="2">
    <source>
        <dbReference type="ARBA" id="ARBA00023157"/>
    </source>
</evidence>
<accession>A0A059CEY1</accession>
<dbReference type="OrthoDB" id="1915198at2759"/>
<dbReference type="InParanoid" id="A0A059CEY1"/>
<feature type="chain" id="PRO_5001569219" description="Pectinesterase inhibitor domain-containing protein" evidence="4">
    <location>
        <begin position="24"/>
        <end position="186"/>
    </location>
</feature>
<evidence type="ECO:0000256" key="3">
    <source>
        <dbReference type="ARBA" id="ARBA00038471"/>
    </source>
</evidence>
<dbReference type="InterPro" id="IPR035513">
    <property type="entry name" value="Invertase/methylesterase_inhib"/>
</dbReference>
<reference evidence="6" key="1">
    <citation type="submission" date="2013-07" db="EMBL/GenBank/DDBJ databases">
        <title>The genome of Eucalyptus grandis.</title>
        <authorList>
            <person name="Schmutz J."/>
            <person name="Hayes R."/>
            <person name="Myburg A."/>
            <person name="Tuskan G."/>
            <person name="Grattapaglia D."/>
            <person name="Rokhsar D.S."/>
        </authorList>
    </citation>
    <scope>NUCLEOTIDE SEQUENCE</scope>
    <source>
        <tissue evidence="6">Leaf extractions</tissue>
    </source>
</reference>
<dbReference type="Gramene" id="KCW76819">
    <property type="protein sequence ID" value="KCW76819"/>
    <property type="gene ID" value="EUGRSUZ_D01174"/>
</dbReference>
<dbReference type="FunCoup" id="A0A059CEY1">
    <property type="interactions" value="6"/>
</dbReference>
<keyword evidence="1 4" id="KW-0732">Signal</keyword>
<comment type="similarity">
    <text evidence="3">Belongs to the PMEI family.</text>
</comment>
<dbReference type="SMART" id="SM00856">
    <property type="entry name" value="PMEI"/>
    <property type="match status" value="1"/>
</dbReference>
<dbReference type="InterPro" id="IPR034088">
    <property type="entry name" value="Pla_a_1-like"/>
</dbReference>
<proteinExistence type="inferred from homology"/>
<keyword evidence="2" id="KW-1015">Disulfide bond</keyword>
<organism evidence="6">
    <name type="scientific">Eucalyptus grandis</name>
    <name type="common">Flooded gum</name>
    <dbReference type="NCBI Taxonomy" id="71139"/>
    <lineage>
        <taxon>Eukaryota</taxon>
        <taxon>Viridiplantae</taxon>
        <taxon>Streptophyta</taxon>
        <taxon>Embryophyta</taxon>
        <taxon>Tracheophyta</taxon>
        <taxon>Spermatophyta</taxon>
        <taxon>Magnoliopsida</taxon>
        <taxon>eudicotyledons</taxon>
        <taxon>Gunneridae</taxon>
        <taxon>Pentapetalae</taxon>
        <taxon>rosids</taxon>
        <taxon>malvids</taxon>
        <taxon>Myrtales</taxon>
        <taxon>Myrtaceae</taxon>
        <taxon>Myrtoideae</taxon>
        <taxon>Eucalypteae</taxon>
        <taxon>Eucalyptus</taxon>
    </lineage>
</organism>